<evidence type="ECO:0008006" key="3">
    <source>
        <dbReference type="Google" id="ProtNLM"/>
    </source>
</evidence>
<dbReference type="Gene3D" id="3.40.50.1820">
    <property type="entry name" value="alpha/beta hydrolase"/>
    <property type="match status" value="1"/>
</dbReference>
<organism evidence="1 2">
    <name type="scientific">Mycobacterium cookii</name>
    <dbReference type="NCBI Taxonomy" id="1775"/>
    <lineage>
        <taxon>Bacteria</taxon>
        <taxon>Bacillati</taxon>
        <taxon>Actinomycetota</taxon>
        <taxon>Actinomycetes</taxon>
        <taxon>Mycobacteriales</taxon>
        <taxon>Mycobacteriaceae</taxon>
        <taxon>Mycobacterium</taxon>
    </lineage>
</organism>
<evidence type="ECO:0000313" key="2">
    <source>
        <dbReference type="Proteomes" id="UP000465866"/>
    </source>
</evidence>
<reference evidence="1 2" key="1">
    <citation type="journal article" date="2019" name="Emerg. Microbes Infect.">
        <title>Comprehensive subspecies identification of 175 nontuberculous mycobacteria species based on 7547 genomic profiles.</title>
        <authorList>
            <person name="Matsumoto Y."/>
            <person name="Kinjo T."/>
            <person name="Motooka D."/>
            <person name="Nabeya D."/>
            <person name="Jung N."/>
            <person name="Uechi K."/>
            <person name="Horii T."/>
            <person name="Iida T."/>
            <person name="Fujita J."/>
            <person name="Nakamura S."/>
        </authorList>
    </citation>
    <scope>NUCLEOTIDE SEQUENCE [LARGE SCALE GENOMIC DNA]</scope>
    <source>
        <strain evidence="1 2">JCM 12404</strain>
    </source>
</reference>
<evidence type="ECO:0000313" key="1">
    <source>
        <dbReference type="EMBL" id="BBX48694.1"/>
    </source>
</evidence>
<dbReference type="Proteomes" id="UP000465866">
    <property type="component" value="Chromosome"/>
</dbReference>
<protein>
    <recommendedName>
        <fullName evidence="3">PE-PGRS family protein</fullName>
    </recommendedName>
</protein>
<sequence>MSPLATAPPAKADVFDAILDPIIQPLQQALTGVTDAVSGIDATAALDLGAAGSHAADAANLGLGAAASPADTWLQGLEQDWMNSALGQQVDSSLNAWFAQVDPADDPTAGACGLICNGADGVGGATMAPTDGQTGGLLFDNGGNGATAAATNGVTGVKDGFSLLKIPVGPFGYDAPTHWYFPTEANGSVQADGVIYLQHGFGAIGWFYNDLATQLAQHTDSIVVVPTLSSIPLPFGAWLNGEPMQQAVASLFLGSETSLNISANQAGYLGTLPVDFMMTGHSAGGGLATAAGGDYVADLGPNPTDNHLLGVVMFDGVSTSPSGFAASIAELKTLDIPDYVVSAPPQAWNAFGATTNELVSLYPDQFVGVELVNGSHVDSMLGGKPLIDFVSQVVTKFSPPGNTAAVYTLSTGWINDIYVGAGPTDPVYGVYGPMGVYEPPGGQQIILGQAAGIVLPP</sequence>
<dbReference type="AlphaFoldDB" id="A0A7I7L3N0"/>
<dbReference type="InterPro" id="IPR029058">
    <property type="entry name" value="AB_hydrolase_fold"/>
</dbReference>
<keyword evidence="2" id="KW-1185">Reference proteome</keyword>
<gene>
    <name evidence="1" type="ORF">MCOO_47090</name>
</gene>
<dbReference type="SUPFAM" id="SSF53474">
    <property type="entry name" value="alpha/beta-Hydrolases"/>
    <property type="match status" value="1"/>
</dbReference>
<proteinExistence type="predicted"/>
<accession>A0A7I7L3N0</accession>
<name>A0A7I7L3N0_9MYCO</name>
<dbReference type="EMBL" id="AP022569">
    <property type="protein sequence ID" value="BBX48694.1"/>
    <property type="molecule type" value="Genomic_DNA"/>
</dbReference>
<dbReference type="KEGG" id="mcoo:MCOO_47090"/>